<dbReference type="Pfam" id="PF03995">
    <property type="entry name" value="Inhibitor_I36"/>
    <property type="match status" value="1"/>
</dbReference>
<dbReference type="HOGENOM" id="CLU_1383513_0_0_11"/>
<dbReference type="EMBL" id="CM000950">
    <property type="protein sequence ID" value="EDY62478.1"/>
    <property type="molecule type" value="Genomic_DNA"/>
</dbReference>
<reference evidence="3" key="2">
    <citation type="submission" date="2009-10" db="EMBL/GenBank/DDBJ databases">
        <title>The genome sequence of Streptomyces pristinaespiralis strain ATCC 25486.</title>
        <authorList>
            <consortium name="The Broad Institute Genome Sequencing Platform"/>
            <consortium name="Broad Institute Microbial Sequencing Center"/>
            <person name="Fischbach M."/>
            <person name="Godfrey P."/>
            <person name="Ward D."/>
            <person name="Young S."/>
            <person name="Zeng Q."/>
            <person name="Koehrsen M."/>
            <person name="Alvarado L."/>
            <person name="Berlin A.M."/>
            <person name="Bochicchio J."/>
            <person name="Borenstein D."/>
            <person name="Chapman S.B."/>
            <person name="Chen Z."/>
            <person name="Engels R."/>
            <person name="Freedman E."/>
            <person name="Gellesch M."/>
            <person name="Goldberg J."/>
            <person name="Griggs A."/>
            <person name="Gujja S."/>
            <person name="Heilman E.R."/>
            <person name="Heiman D.I."/>
            <person name="Hepburn T.A."/>
            <person name="Howarth C."/>
            <person name="Jen D."/>
            <person name="Larson L."/>
            <person name="Lewis B."/>
            <person name="Mehta T."/>
            <person name="Park D."/>
            <person name="Pearson M."/>
            <person name="Richards J."/>
            <person name="Roberts A."/>
            <person name="Saif S."/>
            <person name="Shea T.D."/>
            <person name="Shenoy N."/>
            <person name="Sisk P."/>
            <person name="Stolte C."/>
            <person name="Sykes S.N."/>
            <person name="Thomson T."/>
            <person name="Walk T."/>
            <person name="White J."/>
            <person name="Yandava C."/>
            <person name="Straight P."/>
            <person name="Clardy J."/>
            <person name="Hung D."/>
            <person name="Kolter R."/>
            <person name="Mekalanos J."/>
            <person name="Walker S."/>
            <person name="Walsh C.T."/>
            <person name="Wieland-Brown L.C."/>
            <person name="Haas B."/>
            <person name="Nusbaum C."/>
            <person name="Birren B."/>
        </authorList>
    </citation>
    <scope>NUCLEOTIDE SEQUENCE [LARGE SCALE GENOMIC DNA]</scope>
    <source>
        <strain evidence="3">ATCC 25486 / DSM 40338 / CBS 914.69 / JCM 4507 / NBRC 13074 / NRRL 2958 / 5647</strain>
    </source>
</reference>
<name>B5H6L7_STRE2</name>
<dbReference type="Proteomes" id="UP000002805">
    <property type="component" value="Chromosome"/>
</dbReference>
<protein>
    <recommendedName>
        <fullName evidence="4">Peptidase inhibitor family I36 protein</fullName>
    </recommendedName>
</protein>
<evidence type="ECO:0000313" key="3">
    <source>
        <dbReference type="Proteomes" id="UP000002805"/>
    </source>
</evidence>
<sequence>MLQRHRRRRGRAPRQAAREVVQQPEPGDLPRPPLPGRRRLPVPDGPRRRLRVVLGVVGQAGRRPEQPAHRLLARLSAVLIAAGSVLAVPATANAAPCPSGSLCVWRDVNFTDPEGKVFASSGDDEWWESWIADEDSSWANHGISGPGIKDHVIVHAEAIQWPSDGGERTICLAPGQEVAHNADANDRGDAHVWAKQF</sequence>
<evidence type="ECO:0000256" key="1">
    <source>
        <dbReference type="SAM" id="MobiDB-lite"/>
    </source>
</evidence>
<evidence type="ECO:0008006" key="4">
    <source>
        <dbReference type="Google" id="ProtNLM"/>
    </source>
</evidence>
<organism evidence="2 3">
    <name type="scientific">Streptomyces pristinaespiralis (strain ATCC 25486 / DSM 40338 / CBS 914.69 / JCM 4507 / KCC S-0507 / NBRC 13074 / NRRL 2958 / 5647)</name>
    <dbReference type="NCBI Taxonomy" id="457429"/>
    <lineage>
        <taxon>Bacteria</taxon>
        <taxon>Bacillati</taxon>
        <taxon>Actinomycetota</taxon>
        <taxon>Actinomycetes</taxon>
        <taxon>Kitasatosporales</taxon>
        <taxon>Streptomycetaceae</taxon>
        <taxon>Streptomyces</taxon>
    </lineage>
</organism>
<feature type="compositionally biased region" description="Basic residues" evidence="1">
    <location>
        <begin position="1"/>
        <end position="12"/>
    </location>
</feature>
<dbReference type="AlphaFoldDB" id="B5H6L7"/>
<proteinExistence type="predicted"/>
<gene>
    <name evidence="2" type="ORF">SSDG_00797</name>
</gene>
<dbReference type="eggNOG" id="ENOG502ZKR0">
    <property type="taxonomic scope" value="Bacteria"/>
</dbReference>
<reference evidence="3" key="1">
    <citation type="submission" date="2008-02" db="EMBL/GenBank/DDBJ databases">
        <authorList>
            <consortium name="The Broad Institute Genome Sequencing Platform"/>
            <person name="Fischbach M."/>
            <person name="Ward D."/>
            <person name="Young S."/>
            <person name="Jaffe D."/>
            <person name="Gnerre S."/>
            <person name="Berlin A."/>
            <person name="Heiman D."/>
            <person name="Hepburn T."/>
            <person name="Sykes S."/>
            <person name="Alvarado L."/>
            <person name="Kodira C.D."/>
            <person name="Straight P."/>
            <person name="Clardy J."/>
            <person name="Hung D."/>
            <person name="Kolter R."/>
            <person name="Mekalanos J."/>
            <person name="Walker S."/>
            <person name="Walsh C.T."/>
            <person name="Lander E."/>
            <person name="Galagan J."/>
            <person name="Nusbaum C."/>
            <person name="Birren B."/>
        </authorList>
    </citation>
    <scope>NUCLEOTIDE SEQUENCE [LARGE SCALE GENOMIC DNA]</scope>
    <source>
        <strain evidence="3">ATCC 25486 / DSM 40338 / CBS 914.69 / JCM 4507 / NBRC 13074 / NRRL 2958 / 5647</strain>
    </source>
</reference>
<keyword evidence="3" id="KW-1185">Reference proteome</keyword>
<feature type="region of interest" description="Disordered" evidence="1">
    <location>
        <begin position="1"/>
        <end position="45"/>
    </location>
</feature>
<accession>B5H6L7</accession>
<evidence type="ECO:0000313" key="2">
    <source>
        <dbReference type="EMBL" id="EDY62478.1"/>
    </source>
</evidence>